<dbReference type="Pfam" id="PF04827">
    <property type="entry name" value="Plant_tran"/>
    <property type="match status" value="1"/>
</dbReference>
<organism evidence="1 2">
    <name type="scientific">Lolium multiflorum</name>
    <name type="common">Italian ryegrass</name>
    <name type="synonym">Lolium perenne subsp. multiflorum</name>
    <dbReference type="NCBI Taxonomy" id="4521"/>
    <lineage>
        <taxon>Eukaryota</taxon>
        <taxon>Viridiplantae</taxon>
        <taxon>Streptophyta</taxon>
        <taxon>Embryophyta</taxon>
        <taxon>Tracheophyta</taxon>
        <taxon>Spermatophyta</taxon>
        <taxon>Magnoliopsida</taxon>
        <taxon>Liliopsida</taxon>
        <taxon>Poales</taxon>
        <taxon>Poaceae</taxon>
        <taxon>BOP clade</taxon>
        <taxon>Pooideae</taxon>
        <taxon>Poodae</taxon>
        <taxon>Poeae</taxon>
        <taxon>Poeae Chloroplast Group 2 (Poeae type)</taxon>
        <taxon>Loliodinae</taxon>
        <taxon>Loliinae</taxon>
        <taxon>Lolium</taxon>
    </lineage>
</organism>
<dbReference type="EMBL" id="JAUUTY010000005">
    <property type="protein sequence ID" value="KAK1630103.1"/>
    <property type="molecule type" value="Genomic_DNA"/>
</dbReference>
<dbReference type="Proteomes" id="UP001231189">
    <property type="component" value="Unassembled WGS sequence"/>
</dbReference>
<evidence type="ECO:0000313" key="2">
    <source>
        <dbReference type="Proteomes" id="UP001231189"/>
    </source>
</evidence>
<sequence>MSSGHLVCFNQFVIIRYPALRWSHDQMWEMIQACMIMHNMIIEDDRNNHVRTHIDLYECQGPLAEVLDGCESGTPGVAACAYVPPLRPVRGDYEAPAHRVLFLHDGLVRGPVVDSIHFRPSHG</sequence>
<name>A0AAD8RQP1_LOLMU</name>
<dbReference type="InterPro" id="IPR006912">
    <property type="entry name" value="Harbinger_derived_prot"/>
</dbReference>
<evidence type="ECO:0000313" key="1">
    <source>
        <dbReference type="EMBL" id="KAK1630103.1"/>
    </source>
</evidence>
<comment type="caution">
    <text evidence="1">The sequence shown here is derived from an EMBL/GenBank/DDBJ whole genome shotgun (WGS) entry which is preliminary data.</text>
</comment>
<reference evidence="1" key="1">
    <citation type="submission" date="2023-07" db="EMBL/GenBank/DDBJ databases">
        <title>A chromosome-level genome assembly of Lolium multiflorum.</title>
        <authorList>
            <person name="Chen Y."/>
            <person name="Copetti D."/>
            <person name="Kolliker R."/>
            <person name="Studer B."/>
        </authorList>
    </citation>
    <scope>NUCLEOTIDE SEQUENCE</scope>
    <source>
        <strain evidence="1">02402/16</strain>
        <tissue evidence="1">Leaf</tissue>
    </source>
</reference>
<dbReference type="AlphaFoldDB" id="A0AAD8RQP1"/>
<keyword evidence="2" id="KW-1185">Reference proteome</keyword>
<protein>
    <submittedName>
        <fullName evidence="1">Uncharacterized protein</fullName>
    </submittedName>
</protein>
<proteinExistence type="predicted"/>
<gene>
    <name evidence="1" type="ORF">QYE76_004418</name>
</gene>
<accession>A0AAD8RQP1</accession>